<keyword evidence="3" id="KW-1185">Reference proteome</keyword>
<proteinExistence type="predicted"/>
<dbReference type="PATRIC" id="fig|67356.5.peg.4576"/>
<evidence type="ECO:0000256" key="1">
    <source>
        <dbReference type="SAM" id="Phobius"/>
    </source>
</evidence>
<comment type="caution">
    <text evidence="2">The sequence shown here is derived from an EMBL/GenBank/DDBJ whole genome shotgun (WGS) entry which is preliminary data.</text>
</comment>
<dbReference type="RefSeq" id="WP_059198880.1">
    <property type="nucleotide sequence ID" value="NZ_KL575592.1"/>
</dbReference>
<feature type="transmembrane region" description="Helical" evidence="1">
    <location>
        <begin position="58"/>
        <end position="77"/>
    </location>
</feature>
<feature type="transmembrane region" description="Helical" evidence="1">
    <location>
        <begin position="29"/>
        <end position="51"/>
    </location>
</feature>
<reference evidence="3" key="1">
    <citation type="submission" date="2015-07" db="EMBL/GenBank/DDBJ databases">
        <authorList>
            <person name="Ju K.-S."/>
            <person name="Doroghazi J.R."/>
            <person name="Metcalf W.W."/>
        </authorList>
    </citation>
    <scope>NUCLEOTIDE SEQUENCE [LARGE SCALE GENOMIC DNA]</scope>
    <source>
        <strain evidence="3">NRRL 2290</strain>
    </source>
</reference>
<organism evidence="2 3">
    <name type="scientific">Streptomyces resistomycificus</name>
    <dbReference type="NCBI Taxonomy" id="67356"/>
    <lineage>
        <taxon>Bacteria</taxon>
        <taxon>Bacillati</taxon>
        <taxon>Actinomycetota</taxon>
        <taxon>Actinomycetes</taxon>
        <taxon>Kitasatosporales</taxon>
        <taxon>Streptomycetaceae</taxon>
        <taxon>Streptomyces</taxon>
        <taxon>Streptomyces aurantiacus group</taxon>
    </lineage>
</organism>
<dbReference type="eggNOG" id="ENOG5031Q95">
    <property type="taxonomic scope" value="Bacteria"/>
</dbReference>
<dbReference type="AlphaFoldDB" id="A0A0L8L6L5"/>
<evidence type="ECO:0000313" key="2">
    <source>
        <dbReference type="EMBL" id="KOG33706.1"/>
    </source>
</evidence>
<keyword evidence="1" id="KW-1133">Transmembrane helix</keyword>
<dbReference type="STRING" id="67356.AQJ84_28805"/>
<keyword evidence="1" id="KW-0812">Transmembrane</keyword>
<dbReference type="OrthoDB" id="4251517at2"/>
<dbReference type="Proteomes" id="UP000037251">
    <property type="component" value="Unassembled WGS sequence"/>
</dbReference>
<protein>
    <submittedName>
        <fullName evidence="2">Uncharacterized protein</fullName>
    </submittedName>
</protein>
<dbReference type="EMBL" id="LGUS01000170">
    <property type="protein sequence ID" value="KOG33706.1"/>
    <property type="molecule type" value="Genomic_DNA"/>
</dbReference>
<gene>
    <name evidence="2" type="ORF">ADK37_21525</name>
</gene>
<accession>A0A0L8L6L5</accession>
<feature type="transmembrane region" description="Helical" evidence="1">
    <location>
        <begin position="83"/>
        <end position="101"/>
    </location>
</feature>
<evidence type="ECO:0000313" key="3">
    <source>
        <dbReference type="Proteomes" id="UP000037251"/>
    </source>
</evidence>
<sequence>MYTQGDPTPSAHLTYSTRPRMFRAPWQRWVWGAVPLVSMSVLAFLPFAVAWRRGIVPAWVGALYFLGSATVFGFAVAQPHVNALFPIAVWAFMITAVVHVLRLDPFKGQAK</sequence>
<keyword evidence="1" id="KW-0472">Membrane</keyword>
<name>A0A0L8L6L5_9ACTN</name>